<dbReference type="Pfam" id="PF01098">
    <property type="entry name" value="FTSW_RODA_SPOVE"/>
    <property type="match status" value="1"/>
</dbReference>
<keyword evidence="4 12" id="KW-0812">Transmembrane</keyword>
<comment type="catalytic activity">
    <reaction evidence="11">
        <text>[GlcNAc-(1-&gt;4)-Mur2Ac(oyl-L-Ala-gamma-D-Glu-L-Lys-D-Ala-D-Ala)](n)-di-trans,octa-cis-undecaprenyl diphosphate + beta-D-GlcNAc-(1-&gt;4)-Mur2Ac(oyl-L-Ala-gamma-D-Glu-L-Lys-D-Ala-D-Ala)-di-trans,octa-cis-undecaprenyl diphosphate = [GlcNAc-(1-&gt;4)-Mur2Ac(oyl-L-Ala-gamma-D-Glu-L-Lys-D-Ala-D-Ala)](n+1)-di-trans,octa-cis-undecaprenyl diphosphate + di-trans,octa-cis-undecaprenyl diphosphate + H(+)</text>
        <dbReference type="Rhea" id="RHEA:23708"/>
        <dbReference type="Rhea" id="RHEA-COMP:9602"/>
        <dbReference type="Rhea" id="RHEA-COMP:9603"/>
        <dbReference type="ChEBI" id="CHEBI:15378"/>
        <dbReference type="ChEBI" id="CHEBI:58405"/>
        <dbReference type="ChEBI" id="CHEBI:60033"/>
        <dbReference type="ChEBI" id="CHEBI:78435"/>
        <dbReference type="EC" id="2.4.99.28"/>
    </reaction>
</comment>
<feature type="transmembrane region" description="Helical" evidence="12">
    <location>
        <begin position="212"/>
        <end position="232"/>
    </location>
</feature>
<keyword evidence="14" id="KW-1185">Reference proteome</keyword>
<dbReference type="GO" id="GO:0051301">
    <property type="term" value="P:cell division"/>
    <property type="evidence" value="ECO:0007669"/>
    <property type="project" value="InterPro"/>
</dbReference>
<dbReference type="GO" id="GO:0008955">
    <property type="term" value="F:peptidoglycan glycosyltransferase activity"/>
    <property type="evidence" value="ECO:0007669"/>
    <property type="project" value="UniProtKB-EC"/>
</dbReference>
<dbReference type="GO" id="GO:0015648">
    <property type="term" value="F:lipid-linked peptidoglycan transporter activity"/>
    <property type="evidence" value="ECO:0007669"/>
    <property type="project" value="TreeGrafter"/>
</dbReference>
<evidence type="ECO:0000256" key="11">
    <source>
        <dbReference type="ARBA" id="ARBA00049902"/>
    </source>
</evidence>
<proteinExistence type="predicted"/>
<evidence type="ECO:0000256" key="9">
    <source>
        <dbReference type="ARBA" id="ARBA00032370"/>
    </source>
</evidence>
<evidence type="ECO:0000256" key="1">
    <source>
        <dbReference type="ARBA" id="ARBA00004141"/>
    </source>
</evidence>
<keyword evidence="7 12" id="KW-1133">Transmembrane helix</keyword>
<accession>A0AA35SPV3</accession>
<gene>
    <name evidence="13" type="ORF">GBAR_LOCUS18383</name>
</gene>
<name>A0AA35SPV3_GEOBA</name>
<evidence type="ECO:0000256" key="2">
    <source>
        <dbReference type="ARBA" id="ARBA00022676"/>
    </source>
</evidence>
<dbReference type="PANTHER" id="PTHR30474:SF2">
    <property type="entry name" value="PEPTIDOGLYCAN GLYCOSYLTRANSFERASE FTSW-RELATED"/>
    <property type="match status" value="1"/>
</dbReference>
<comment type="subcellular location">
    <subcellularLocation>
        <location evidence="1">Membrane</location>
        <topology evidence="1">Multi-pass membrane protein</topology>
    </subcellularLocation>
</comment>
<feature type="transmembrane region" description="Helical" evidence="12">
    <location>
        <begin position="135"/>
        <end position="155"/>
    </location>
</feature>
<evidence type="ECO:0000256" key="12">
    <source>
        <dbReference type="SAM" id="Phobius"/>
    </source>
</evidence>
<evidence type="ECO:0000256" key="6">
    <source>
        <dbReference type="ARBA" id="ARBA00022984"/>
    </source>
</evidence>
<evidence type="ECO:0000256" key="4">
    <source>
        <dbReference type="ARBA" id="ARBA00022692"/>
    </source>
</evidence>
<comment type="caution">
    <text evidence="13">The sequence shown here is derived from an EMBL/GenBank/DDBJ whole genome shotgun (WGS) entry which is preliminary data.</text>
</comment>
<evidence type="ECO:0000256" key="5">
    <source>
        <dbReference type="ARBA" id="ARBA00022960"/>
    </source>
</evidence>
<evidence type="ECO:0000256" key="8">
    <source>
        <dbReference type="ARBA" id="ARBA00023136"/>
    </source>
</evidence>
<evidence type="ECO:0000313" key="14">
    <source>
        <dbReference type="Proteomes" id="UP001174909"/>
    </source>
</evidence>
<evidence type="ECO:0000256" key="10">
    <source>
        <dbReference type="ARBA" id="ARBA00044770"/>
    </source>
</evidence>
<organism evidence="13 14">
    <name type="scientific">Geodia barretti</name>
    <name type="common">Barrett's horny sponge</name>
    <dbReference type="NCBI Taxonomy" id="519541"/>
    <lineage>
        <taxon>Eukaryota</taxon>
        <taxon>Metazoa</taxon>
        <taxon>Porifera</taxon>
        <taxon>Demospongiae</taxon>
        <taxon>Heteroscleromorpha</taxon>
        <taxon>Tetractinellida</taxon>
        <taxon>Astrophorina</taxon>
        <taxon>Geodiidae</taxon>
        <taxon>Geodia</taxon>
    </lineage>
</organism>
<keyword evidence="8 12" id="KW-0472">Membrane</keyword>
<keyword evidence="6" id="KW-0573">Peptidoglycan synthesis</keyword>
<dbReference type="AlphaFoldDB" id="A0AA35SPV3"/>
<reference evidence="13" key="1">
    <citation type="submission" date="2023-03" db="EMBL/GenBank/DDBJ databases">
        <authorList>
            <person name="Steffen K."/>
            <person name="Cardenas P."/>
        </authorList>
    </citation>
    <scope>NUCLEOTIDE SEQUENCE</scope>
</reference>
<keyword evidence="2" id="KW-0328">Glycosyltransferase</keyword>
<feature type="transmembrane region" description="Helical" evidence="12">
    <location>
        <begin position="108"/>
        <end position="128"/>
    </location>
</feature>
<dbReference type="GO" id="GO:0032153">
    <property type="term" value="C:cell division site"/>
    <property type="evidence" value="ECO:0007669"/>
    <property type="project" value="TreeGrafter"/>
</dbReference>
<dbReference type="GO" id="GO:0005886">
    <property type="term" value="C:plasma membrane"/>
    <property type="evidence" value="ECO:0007669"/>
    <property type="project" value="TreeGrafter"/>
</dbReference>
<evidence type="ECO:0000256" key="7">
    <source>
        <dbReference type="ARBA" id="ARBA00022989"/>
    </source>
</evidence>
<keyword evidence="5" id="KW-0133">Cell shape</keyword>
<evidence type="ECO:0000256" key="3">
    <source>
        <dbReference type="ARBA" id="ARBA00022679"/>
    </source>
</evidence>
<feature type="transmembrane region" description="Helical" evidence="12">
    <location>
        <begin position="21"/>
        <end position="41"/>
    </location>
</feature>
<dbReference type="GO" id="GO:0008360">
    <property type="term" value="P:regulation of cell shape"/>
    <property type="evidence" value="ECO:0007669"/>
    <property type="project" value="UniProtKB-KW"/>
</dbReference>
<dbReference type="Proteomes" id="UP001174909">
    <property type="component" value="Unassembled WGS sequence"/>
</dbReference>
<dbReference type="EMBL" id="CASHTH010002607">
    <property type="protein sequence ID" value="CAI8032526.1"/>
    <property type="molecule type" value="Genomic_DNA"/>
</dbReference>
<dbReference type="PANTHER" id="PTHR30474">
    <property type="entry name" value="CELL CYCLE PROTEIN"/>
    <property type="match status" value="1"/>
</dbReference>
<dbReference type="InterPro" id="IPR001182">
    <property type="entry name" value="FtsW/RodA"/>
</dbReference>
<protein>
    <recommendedName>
        <fullName evidence="10">peptidoglycan glycosyltransferase</fullName>
        <ecNumber evidence="10">2.4.99.28</ecNumber>
    </recommendedName>
    <alternativeName>
        <fullName evidence="9">Peptidoglycan polymerase</fullName>
    </alternativeName>
</protein>
<evidence type="ECO:0000313" key="13">
    <source>
        <dbReference type="EMBL" id="CAI8032526.1"/>
    </source>
</evidence>
<sequence length="242" mass="26556">MGRSSQWWPASRVNSEVLKRLSIPLLALSAVLMTLTLIPGISTPIQGADAGCWWPGSRMNRRRLVKFTLVLYLASMLSRKYEGQTDAVNTLLPPVIVWRPSRSLISRFQHSCFTSALLMLVTGIIFFVARVQFRYFVALASVGLPLAVIMIFTRVHRVERVISFFNPEADPTGSGYQMLAARQALTSGGLTGLGLGQGVRKLVEVPEIHSDFVFAVVGEETGLIGVVIVLLFRGVASRAIDP</sequence>
<keyword evidence="3" id="KW-0808">Transferase</keyword>
<dbReference type="EC" id="2.4.99.28" evidence="10"/>